<dbReference type="GeneID" id="113153146"/>
<dbReference type="OrthoDB" id="9441654at2759"/>
<protein>
    <recommendedName>
        <fullName evidence="9">Gap junction protein</fullName>
    </recommendedName>
</protein>
<proteinExistence type="inferred from homology"/>
<dbReference type="PANTHER" id="PTHR11984">
    <property type="entry name" value="CONNEXIN"/>
    <property type="match status" value="1"/>
</dbReference>
<accession>A0A7N6C070</accession>
<evidence type="ECO:0000256" key="9">
    <source>
        <dbReference type="RuleBase" id="RU000630"/>
    </source>
</evidence>
<dbReference type="InterPro" id="IPR019570">
    <property type="entry name" value="Connexin_CCC"/>
</dbReference>
<dbReference type="Gene3D" id="1.20.1440.80">
    <property type="entry name" value="Gap junction channel protein cysteine-rich domain"/>
    <property type="match status" value="1"/>
</dbReference>
<feature type="transmembrane region" description="Helical" evidence="11">
    <location>
        <begin position="126"/>
        <end position="147"/>
    </location>
</feature>
<dbReference type="InterPro" id="IPR000500">
    <property type="entry name" value="Connexin"/>
</dbReference>
<dbReference type="PANTHER" id="PTHR11984:SF118">
    <property type="entry name" value="GAP JUNCTION PROTEIN"/>
    <property type="match status" value="1"/>
</dbReference>
<evidence type="ECO:0000256" key="8">
    <source>
        <dbReference type="ARBA" id="ARBA00023136"/>
    </source>
</evidence>
<dbReference type="AlphaFoldDB" id="A0A7N6C070"/>
<dbReference type="Ensembl" id="ENSATET00000059157.1">
    <property type="protein sequence ID" value="ENSATEP00000070147.1"/>
    <property type="gene ID" value="ENSATEG00000026370.1"/>
</dbReference>
<dbReference type="InterPro" id="IPR038359">
    <property type="entry name" value="Connexin_N_sf"/>
</dbReference>
<dbReference type="PROSITE" id="PS00407">
    <property type="entry name" value="CONNEXINS_1"/>
    <property type="match status" value="1"/>
</dbReference>
<keyword evidence="8 11" id="KW-0472">Membrane</keyword>
<evidence type="ECO:0000256" key="10">
    <source>
        <dbReference type="SAM" id="MobiDB-lite"/>
    </source>
</evidence>
<dbReference type="Pfam" id="PF00029">
    <property type="entry name" value="Connexin"/>
    <property type="match status" value="1"/>
</dbReference>
<evidence type="ECO:0000256" key="11">
    <source>
        <dbReference type="SAM" id="Phobius"/>
    </source>
</evidence>
<dbReference type="PRINTS" id="PR00206">
    <property type="entry name" value="CONNEXIN"/>
</dbReference>
<evidence type="ECO:0000259" key="12">
    <source>
        <dbReference type="SMART" id="SM00037"/>
    </source>
</evidence>
<reference evidence="14" key="1">
    <citation type="submission" date="2021-04" db="EMBL/GenBank/DDBJ databases">
        <authorList>
            <consortium name="Wellcome Sanger Institute Data Sharing"/>
        </authorList>
    </citation>
    <scope>NUCLEOTIDE SEQUENCE [LARGE SCALE GENOMIC DNA]</scope>
</reference>
<feature type="domain" description="Connexin cysteine-rich" evidence="13">
    <location>
        <begin position="139"/>
        <end position="206"/>
    </location>
</feature>
<keyword evidence="6" id="KW-0965">Cell junction</keyword>
<comment type="function">
    <text evidence="9">One gap junction consists of a cluster of closely packed pairs of transmembrane channels, the connexons, through which materials of low MW diffuse from one cell to a neighboring cell.</text>
</comment>
<sequence>MASATNWSTFETALSGVNKYSTAFGRVWLSVVFIFRVMVFAVAAQPVWNDEVKDFVCNTAQPGCNNACYDHVFPISHVRLWALQLIFTTCPSLMVVGHVKYREKKNMKHNGASLYANPGRKRGGLWWTYLVSLIFKAGIDAGFLYILHHIYEGYNMPRLVKCSLEPCPNKVDCFISRPTEKKIFTLFMVVSSAVCIFMCICEIIYLIYKRIQKRVYNKIERQMSAKVHGETQPARRKSEFRAKCRVDPTASIQNLNNTEAEKNKRSDKVQEQQC</sequence>
<organism evidence="14 15">
    <name type="scientific">Anabas testudineus</name>
    <name type="common">Climbing perch</name>
    <name type="synonym">Anthias testudineus</name>
    <dbReference type="NCBI Taxonomy" id="64144"/>
    <lineage>
        <taxon>Eukaryota</taxon>
        <taxon>Metazoa</taxon>
        <taxon>Chordata</taxon>
        <taxon>Craniata</taxon>
        <taxon>Vertebrata</taxon>
        <taxon>Euteleostomi</taxon>
        <taxon>Actinopterygii</taxon>
        <taxon>Neopterygii</taxon>
        <taxon>Teleostei</taxon>
        <taxon>Neoteleostei</taxon>
        <taxon>Acanthomorphata</taxon>
        <taxon>Anabantaria</taxon>
        <taxon>Anabantiformes</taxon>
        <taxon>Anabantoidei</taxon>
        <taxon>Anabantidae</taxon>
        <taxon>Anabas</taxon>
    </lineage>
</organism>
<evidence type="ECO:0000256" key="3">
    <source>
        <dbReference type="ARBA" id="ARBA00022475"/>
    </source>
</evidence>
<keyword evidence="7 11" id="KW-1133">Transmembrane helix</keyword>
<dbReference type="CTD" id="402821"/>
<evidence type="ECO:0000313" key="14">
    <source>
        <dbReference type="Ensembl" id="ENSATEP00000070147.1"/>
    </source>
</evidence>
<evidence type="ECO:0000313" key="15">
    <source>
        <dbReference type="Proteomes" id="UP000265040"/>
    </source>
</evidence>
<dbReference type="GeneTree" id="ENSGT01030000234513"/>
<evidence type="ECO:0000259" key="13">
    <source>
        <dbReference type="SMART" id="SM01089"/>
    </source>
</evidence>
<comment type="similarity">
    <text evidence="9">Belongs to the connexin family.</text>
</comment>
<dbReference type="InterPro" id="IPR013092">
    <property type="entry name" value="Connexin_N"/>
</dbReference>
<feature type="transmembrane region" description="Helical" evidence="11">
    <location>
        <begin position="183"/>
        <end position="208"/>
    </location>
</feature>
<keyword evidence="3" id="KW-1003">Cell membrane</keyword>
<evidence type="ECO:0000256" key="7">
    <source>
        <dbReference type="ARBA" id="ARBA00022989"/>
    </source>
</evidence>
<dbReference type="InParanoid" id="A0A7N6C070"/>
<feature type="transmembrane region" description="Helical" evidence="11">
    <location>
        <begin position="27"/>
        <end position="48"/>
    </location>
</feature>
<keyword evidence="5 9" id="KW-0303">Gap junction</keyword>
<evidence type="ECO:0000256" key="6">
    <source>
        <dbReference type="ARBA" id="ARBA00022949"/>
    </source>
</evidence>
<dbReference type="GO" id="GO:0005243">
    <property type="term" value="F:gap junction channel activity"/>
    <property type="evidence" value="ECO:0007669"/>
    <property type="project" value="TreeGrafter"/>
</dbReference>
<keyword evidence="15" id="KW-1185">Reference proteome</keyword>
<evidence type="ECO:0000256" key="4">
    <source>
        <dbReference type="ARBA" id="ARBA00022692"/>
    </source>
</evidence>
<dbReference type="RefSeq" id="XP_026202408.1">
    <property type="nucleotide sequence ID" value="XM_026346623.1"/>
</dbReference>
<feature type="transmembrane region" description="Helical" evidence="11">
    <location>
        <begin position="80"/>
        <end position="99"/>
    </location>
</feature>
<feature type="compositionally biased region" description="Basic and acidic residues" evidence="10">
    <location>
        <begin position="236"/>
        <end position="246"/>
    </location>
</feature>
<reference evidence="14" key="3">
    <citation type="submission" date="2025-09" db="UniProtKB">
        <authorList>
            <consortium name="Ensembl"/>
        </authorList>
    </citation>
    <scope>IDENTIFICATION</scope>
</reference>
<dbReference type="Proteomes" id="UP000265040">
    <property type="component" value="Chromosome 11"/>
</dbReference>
<evidence type="ECO:0000256" key="1">
    <source>
        <dbReference type="ARBA" id="ARBA00004610"/>
    </source>
</evidence>
<keyword evidence="4 9" id="KW-0812">Transmembrane</keyword>
<dbReference type="GO" id="GO:0005922">
    <property type="term" value="C:connexin complex"/>
    <property type="evidence" value="ECO:0007669"/>
    <property type="project" value="InterPro"/>
</dbReference>
<comment type="subunit">
    <text evidence="9">A connexon is composed of a hexamer of connexins.</text>
</comment>
<evidence type="ECO:0000256" key="5">
    <source>
        <dbReference type="ARBA" id="ARBA00022868"/>
    </source>
</evidence>
<dbReference type="PROSITE" id="PS00408">
    <property type="entry name" value="CONNEXINS_2"/>
    <property type="match status" value="1"/>
</dbReference>
<evidence type="ECO:0000256" key="2">
    <source>
        <dbReference type="ARBA" id="ARBA00004651"/>
    </source>
</evidence>
<dbReference type="InterPro" id="IPR017990">
    <property type="entry name" value="Connexin_CS"/>
</dbReference>
<dbReference type="GO" id="GO:0007267">
    <property type="term" value="P:cell-cell signaling"/>
    <property type="evidence" value="ECO:0007669"/>
    <property type="project" value="TreeGrafter"/>
</dbReference>
<dbReference type="SMART" id="SM00037">
    <property type="entry name" value="CNX"/>
    <property type="match status" value="1"/>
</dbReference>
<feature type="compositionally biased region" description="Basic and acidic residues" evidence="10">
    <location>
        <begin position="259"/>
        <end position="274"/>
    </location>
</feature>
<comment type="subcellular location">
    <subcellularLocation>
        <location evidence="1">Cell junction</location>
        <location evidence="1">Gap junction</location>
    </subcellularLocation>
    <subcellularLocation>
        <location evidence="2 9">Cell membrane</location>
        <topology evidence="2 9">Multi-pass membrane protein</topology>
    </subcellularLocation>
</comment>
<feature type="domain" description="Connexin N-terminal" evidence="12">
    <location>
        <begin position="46"/>
        <end position="79"/>
    </location>
</feature>
<reference evidence="14" key="2">
    <citation type="submission" date="2025-08" db="UniProtKB">
        <authorList>
            <consortium name="Ensembl"/>
        </authorList>
    </citation>
    <scope>IDENTIFICATION</scope>
</reference>
<feature type="region of interest" description="Disordered" evidence="10">
    <location>
        <begin position="227"/>
        <end position="274"/>
    </location>
</feature>
<dbReference type="SMART" id="SM01089">
    <property type="entry name" value="Connexin_CCC"/>
    <property type="match status" value="1"/>
</dbReference>
<name>A0A7N6C070_ANATE</name>